<protein>
    <submittedName>
        <fullName evidence="1">Uncharacterized protein</fullName>
    </submittedName>
</protein>
<dbReference type="AlphaFoldDB" id="A0A4C1V9U1"/>
<name>A0A4C1V9U1_EUMVA</name>
<comment type="caution">
    <text evidence="1">The sequence shown here is derived from an EMBL/GenBank/DDBJ whole genome shotgun (WGS) entry which is preliminary data.</text>
</comment>
<keyword evidence="2" id="KW-1185">Reference proteome</keyword>
<reference evidence="1 2" key="1">
    <citation type="journal article" date="2019" name="Commun. Biol.">
        <title>The bagworm genome reveals a unique fibroin gene that provides high tensile strength.</title>
        <authorList>
            <person name="Kono N."/>
            <person name="Nakamura H."/>
            <person name="Ohtoshi R."/>
            <person name="Tomita M."/>
            <person name="Numata K."/>
            <person name="Arakawa K."/>
        </authorList>
    </citation>
    <scope>NUCLEOTIDE SEQUENCE [LARGE SCALE GENOMIC DNA]</scope>
</reference>
<evidence type="ECO:0000313" key="2">
    <source>
        <dbReference type="Proteomes" id="UP000299102"/>
    </source>
</evidence>
<dbReference type="Proteomes" id="UP000299102">
    <property type="component" value="Unassembled WGS sequence"/>
</dbReference>
<evidence type="ECO:0000313" key="1">
    <source>
        <dbReference type="EMBL" id="GBP34455.1"/>
    </source>
</evidence>
<gene>
    <name evidence="1" type="ORF">EVAR_25059_1</name>
</gene>
<accession>A0A4C1V9U1</accession>
<organism evidence="1 2">
    <name type="scientific">Eumeta variegata</name>
    <name type="common">Bagworm moth</name>
    <name type="synonym">Eumeta japonica</name>
    <dbReference type="NCBI Taxonomy" id="151549"/>
    <lineage>
        <taxon>Eukaryota</taxon>
        <taxon>Metazoa</taxon>
        <taxon>Ecdysozoa</taxon>
        <taxon>Arthropoda</taxon>
        <taxon>Hexapoda</taxon>
        <taxon>Insecta</taxon>
        <taxon>Pterygota</taxon>
        <taxon>Neoptera</taxon>
        <taxon>Endopterygota</taxon>
        <taxon>Lepidoptera</taxon>
        <taxon>Glossata</taxon>
        <taxon>Ditrysia</taxon>
        <taxon>Tineoidea</taxon>
        <taxon>Psychidae</taxon>
        <taxon>Oiketicinae</taxon>
        <taxon>Eumeta</taxon>
    </lineage>
</organism>
<proteinExistence type="predicted"/>
<sequence>MAERSPFIPCALMWRDIDVELSGRGRSIHYLSLYATLNTISRVAVYACVSRNNSKRHDRPRRARDANWRGSSRVDSLVYSPRH</sequence>
<dbReference type="EMBL" id="BGZK01000288">
    <property type="protein sequence ID" value="GBP34455.1"/>
    <property type="molecule type" value="Genomic_DNA"/>
</dbReference>